<dbReference type="PANTHER" id="PTHR34675:SF1">
    <property type="entry name" value="PROTEIN TRIGALACTOSYLDIACYLGLYCEROL 2, CHLOROPLASTIC"/>
    <property type="match status" value="1"/>
</dbReference>
<evidence type="ECO:0000313" key="3">
    <source>
        <dbReference type="EMBL" id="AYR06321.1"/>
    </source>
</evidence>
<reference evidence="3" key="1">
    <citation type="journal article" date="2018" name="Genome Biol. Evol.">
        <title>Mitochondrial and Plastid Genomes from Coralline Red Algae Provide Insights into the Incongruent Evolutionary Histories of Organelles.</title>
        <authorList>
            <person name="Lee J."/>
            <person name="Song H.J."/>
            <person name="In Park S."/>
            <person name="Lee Y.M."/>
            <person name="Jeong S.Y."/>
            <person name="Oh Cho T."/>
            <person name="Kim J.H."/>
            <person name="Choi H.G."/>
            <person name="Choi C.G."/>
            <person name="Nelson W.A."/>
            <person name="Fredericq S."/>
            <person name="Bhattacharya D."/>
            <person name="Su Yoon H."/>
        </authorList>
    </citation>
    <scope>NUCLEOTIDE SEQUENCE</scope>
</reference>
<proteinExistence type="predicted"/>
<protein>
    <recommendedName>
        <fullName evidence="2">Mce/MlaD domain-containing protein</fullName>
    </recommendedName>
</protein>
<feature type="domain" description="Mce/MlaD" evidence="2">
    <location>
        <begin position="30"/>
        <end position="104"/>
    </location>
</feature>
<feature type="signal peptide" evidence="1">
    <location>
        <begin position="1"/>
        <end position="16"/>
    </location>
</feature>
<dbReference type="PANTHER" id="PTHR34675">
    <property type="entry name" value="PROTEIN TRIGALACTOSYLDIACYLGLYCEROL 2, CHLOROPLASTIC"/>
    <property type="match status" value="1"/>
</dbReference>
<feature type="chain" id="PRO_5018328174" description="Mce/MlaD domain-containing protein" evidence="1">
    <location>
        <begin position="17"/>
        <end position="204"/>
    </location>
</feature>
<keyword evidence="1" id="KW-0732">Signal</keyword>
<geneLocation type="plastid" evidence="3"/>
<evidence type="ECO:0000259" key="2">
    <source>
        <dbReference type="Pfam" id="PF02470"/>
    </source>
</evidence>
<accession>A0A3G3MHN5</accession>
<name>A0A3G3MHN5_9FLOR</name>
<organism evidence="3">
    <name type="scientific">Renouxia sp</name>
    <dbReference type="NCBI Taxonomy" id="2485823"/>
    <lineage>
        <taxon>Eukaryota</taxon>
        <taxon>Rhodophyta</taxon>
        <taxon>Florideophyceae</taxon>
        <taxon>Corallinophycidae</taxon>
        <taxon>Rhodogorgonales</taxon>
        <taxon>Rhodogorgonaceae</taxon>
        <taxon>Renouxia</taxon>
    </lineage>
</organism>
<dbReference type="Pfam" id="PF02470">
    <property type="entry name" value="MlaD"/>
    <property type="match status" value="1"/>
</dbReference>
<gene>
    <name evidence="3" type="primary">ycf22</name>
</gene>
<keyword evidence="3" id="KW-0934">Plastid</keyword>
<dbReference type="AlphaFoldDB" id="A0A3G3MHN5"/>
<evidence type="ECO:0000256" key="1">
    <source>
        <dbReference type="SAM" id="SignalP"/>
    </source>
</evidence>
<dbReference type="InterPro" id="IPR003399">
    <property type="entry name" value="Mce/MlaD"/>
</dbReference>
<dbReference type="InterPro" id="IPR039342">
    <property type="entry name" value="TGD2-like"/>
</dbReference>
<dbReference type="EMBL" id="MH281629">
    <property type="protein sequence ID" value="AYR06321.1"/>
    <property type="molecule type" value="Genomic_DNA"/>
</dbReference>
<sequence>MRSLVLFLALITCIVGTCIIVNFQKKDESYLFFIEFENVNGICEGTPIRLRGFEVGSVQSIKLKPNSVLTLAKINSSHTYIPKDSIIETNQTGLLNETMIDIIPVSFFNIKLSSGPLSKQCPLNNIICNGMYLEGDRGLNYDDLVRSTTRISQRFDDPRFFNLFYIFLQNSIELSDTVLELTHSFSDIVLVLYFYLQKFLFSNF</sequence>